<comment type="caution">
    <text evidence="1">The sequence shown here is derived from an EMBL/GenBank/DDBJ whole genome shotgun (WGS) entry which is preliminary data.</text>
</comment>
<gene>
    <name evidence="1" type="ORF">J2S74_003857</name>
</gene>
<keyword evidence="2" id="KW-1185">Reference proteome</keyword>
<proteinExistence type="predicted"/>
<dbReference type="EMBL" id="JAUSUG010000016">
    <property type="protein sequence ID" value="MDQ0256437.1"/>
    <property type="molecule type" value="Genomic_DNA"/>
</dbReference>
<accession>A0ABU0A099</accession>
<dbReference type="InterPro" id="IPR021617">
    <property type="entry name" value="DUF3231"/>
</dbReference>
<sequence length="44" mass="5002">MTTDSSSRLTSSEISVMWSSYQNNSFSICVMNYFLANVDDLEVK</sequence>
<evidence type="ECO:0000313" key="2">
    <source>
        <dbReference type="Proteomes" id="UP001230005"/>
    </source>
</evidence>
<protein>
    <submittedName>
        <fullName evidence="1">Uncharacterized protein</fullName>
    </submittedName>
</protein>
<dbReference type="Gene3D" id="1.20.1260.10">
    <property type="match status" value="1"/>
</dbReference>
<dbReference type="InterPro" id="IPR012347">
    <property type="entry name" value="Ferritin-like"/>
</dbReference>
<dbReference type="Proteomes" id="UP001230005">
    <property type="component" value="Unassembled WGS sequence"/>
</dbReference>
<name>A0ABU0A099_9BACI</name>
<organism evidence="1 2">
    <name type="scientific">Evansella vedderi</name>
    <dbReference type="NCBI Taxonomy" id="38282"/>
    <lineage>
        <taxon>Bacteria</taxon>
        <taxon>Bacillati</taxon>
        <taxon>Bacillota</taxon>
        <taxon>Bacilli</taxon>
        <taxon>Bacillales</taxon>
        <taxon>Bacillaceae</taxon>
        <taxon>Evansella</taxon>
    </lineage>
</organism>
<dbReference type="Pfam" id="PF11553">
    <property type="entry name" value="DUF3231"/>
    <property type="match status" value="1"/>
</dbReference>
<reference evidence="1 2" key="1">
    <citation type="submission" date="2023-07" db="EMBL/GenBank/DDBJ databases">
        <title>Genomic Encyclopedia of Type Strains, Phase IV (KMG-IV): sequencing the most valuable type-strain genomes for metagenomic binning, comparative biology and taxonomic classification.</title>
        <authorList>
            <person name="Goeker M."/>
        </authorList>
    </citation>
    <scope>NUCLEOTIDE SEQUENCE [LARGE SCALE GENOMIC DNA]</scope>
    <source>
        <strain evidence="1 2">DSM 9768</strain>
    </source>
</reference>
<evidence type="ECO:0000313" key="1">
    <source>
        <dbReference type="EMBL" id="MDQ0256437.1"/>
    </source>
</evidence>